<protein>
    <submittedName>
        <fullName evidence="2">Helix-hairpin-helix domain-containing protein</fullName>
    </submittedName>
</protein>
<proteinExistence type="predicted"/>
<dbReference type="InterPro" id="IPR010994">
    <property type="entry name" value="RuvA_2-like"/>
</dbReference>
<evidence type="ECO:0000259" key="1">
    <source>
        <dbReference type="SMART" id="SM00278"/>
    </source>
</evidence>
<dbReference type="InterPro" id="IPR019554">
    <property type="entry name" value="Soluble_ligand-bd"/>
</dbReference>
<feature type="domain" description="Helix-hairpin-helix DNA-binding motif class 1" evidence="1">
    <location>
        <begin position="135"/>
        <end position="154"/>
    </location>
</feature>
<dbReference type="InterPro" id="IPR003583">
    <property type="entry name" value="Hlx-hairpin-Hlx_DNA-bd_motif"/>
</dbReference>
<keyword evidence="3" id="KW-1185">Reference proteome</keyword>
<dbReference type="PANTHER" id="PTHR21180">
    <property type="entry name" value="ENDONUCLEASE/EXONUCLEASE/PHOSPHATASE FAMILY DOMAIN-CONTAINING PROTEIN 1"/>
    <property type="match status" value="1"/>
</dbReference>
<dbReference type="PANTHER" id="PTHR21180:SF32">
    <property type="entry name" value="ENDONUCLEASE_EXONUCLEASE_PHOSPHATASE FAMILY DOMAIN-CONTAINING PROTEIN 1"/>
    <property type="match status" value="1"/>
</dbReference>
<comment type="caution">
    <text evidence="2">The sequence shown here is derived from an EMBL/GenBank/DDBJ whole genome shotgun (WGS) entry which is preliminary data.</text>
</comment>
<dbReference type="SUPFAM" id="SSF47781">
    <property type="entry name" value="RuvA domain 2-like"/>
    <property type="match status" value="1"/>
</dbReference>
<dbReference type="Pfam" id="PF10531">
    <property type="entry name" value="SLBB"/>
    <property type="match status" value="1"/>
</dbReference>
<reference evidence="2 3" key="1">
    <citation type="submission" date="2020-08" db="EMBL/GenBank/DDBJ databases">
        <title>A Genomic Blueprint of the Chicken Gut Microbiome.</title>
        <authorList>
            <person name="Gilroy R."/>
            <person name="Ravi A."/>
            <person name="Getino M."/>
            <person name="Pursley I."/>
            <person name="Horton D.L."/>
            <person name="Alikhan N.-F."/>
            <person name="Baker D."/>
            <person name="Gharbi K."/>
            <person name="Hall N."/>
            <person name="Watson M."/>
            <person name="Adriaenssens E.M."/>
            <person name="Foster-Nyarko E."/>
            <person name="Jarju S."/>
            <person name="Secka A."/>
            <person name="Antonio M."/>
            <person name="Oren A."/>
            <person name="Chaudhuri R."/>
            <person name="La Ragione R.M."/>
            <person name="Hildebrand F."/>
            <person name="Pallen M.J."/>
        </authorList>
    </citation>
    <scope>NUCLEOTIDE SEQUENCE [LARGE SCALE GENOMIC DNA]</scope>
    <source>
        <strain evidence="2 3">Sa4CUA7</strain>
    </source>
</reference>
<accession>A0ABR8S5E3</accession>
<evidence type="ECO:0000313" key="2">
    <source>
        <dbReference type="EMBL" id="MBD7958680.1"/>
    </source>
</evidence>
<dbReference type="InterPro" id="IPR051675">
    <property type="entry name" value="Endo/Exo/Phosphatase_dom_1"/>
</dbReference>
<dbReference type="Pfam" id="PF12836">
    <property type="entry name" value="HHH_3"/>
    <property type="match status" value="1"/>
</dbReference>
<organism evidence="2 3">
    <name type="scientific">Microbacterium pullorum</name>
    <dbReference type="NCBI Taxonomy" id="2762236"/>
    <lineage>
        <taxon>Bacteria</taxon>
        <taxon>Bacillati</taxon>
        <taxon>Actinomycetota</taxon>
        <taxon>Actinomycetes</taxon>
        <taxon>Micrococcales</taxon>
        <taxon>Microbacteriaceae</taxon>
        <taxon>Microbacterium</taxon>
    </lineage>
</organism>
<evidence type="ECO:0000313" key="3">
    <source>
        <dbReference type="Proteomes" id="UP000648352"/>
    </source>
</evidence>
<dbReference type="SMART" id="SM00278">
    <property type="entry name" value="HhH1"/>
    <property type="match status" value="2"/>
</dbReference>
<sequence length="187" mass="18776">MTVVVIAALAVTVAVGILRTTTAPVETITISETDAALAASPAAAPVYVHVSGAVTTPGLYRLDEGARVVDAVSAAGGFGDAADEAAVNLARVISDGEQLHVPVIGEAPPPELAPGAGGPGTAPGGKVNLNSADIATLDTLPRIGPAMAQRIIDWRDENGRFTSVDDLLAVPGIGDKMLAALRELVTV</sequence>
<gene>
    <name evidence="2" type="ORF">H9651_13630</name>
</gene>
<dbReference type="Gene3D" id="3.10.560.10">
    <property type="entry name" value="Outer membrane lipoprotein wza domain like"/>
    <property type="match status" value="1"/>
</dbReference>
<dbReference type="Proteomes" id="UP000648352">
    <property type="component" value="Unassembled WGS sequence"/>
</dbReference>
<dbReference type="Gene3D" id="1.10.150.320">
    <property type="entry name" value="Photosystem II 12 kDa extrinsic protein"/>
    <property type="match status" value="1"/>
</dbReference>
<dbReference type="EMBL" id="JACSQP010000011">
    <property type="protein sequence ID" value="MBD7958680.1"/>
    <property type="molecule type" value="Genomic_DNA"/>
</dbReference>
<feature type="domain" description="Helix-hairpin-helix DNA-binding motif class 1" evidence="1">
    <location>
        <begin position="165"/>
        <end position="184"/>
    </location>
</feature>
<name>A0ABR8S5E3_9MICO</name>